<protein>
    <recommendedName>
        <fullName evidence="6">MYND-type domain-containing protein</fullName>
    </recommendedName>
</protein>
<accession>A0A9P7YAM2</accession>
<feature type="region of interest" description="Disordered" evidence="5">
    <location>
        <begin position="1"/>
        <end position="51"/>
    </location>
</feature>
<dbReference type="GO" id="GO:0008270">
    <property type="term" value="F:zinc ion binding"/>
    <property type="evidence" value="ECO:0007669"/>
    <property type="project" value="UniProtKB-KW"/>
</dbReference>
<comment type="caution">
    <text evidence="7">The sequence shown here is derived from an EMBL/GenBank/DDBJ whole genome shotgun (WGS) entry which is preliminary data.</text>
</comment>
<dbReference type="Proteomes" id="UP000824998">
    <property type="component" value="Unassembled WGS sequence"/>
</dbReference>
<sequence>MADQQLDPSSSNTSGESFQNPTGSEPSSSSSQPAQKCTACDKPSTEDKPLKPCAKCQSVHYCSRDCQKADFKKHKKVCALKAQEYAKGADFKMETKSSAPKEVRIFSP</sequence>
<reference evidence="7" key="1">
    <citation type="journal article" date="2021" name="IMA Fungus">
        <title>Genomic characterization of three marine fungi, including Emericellopsis atlantica sp. nov. with signatures of a generalist lifestyle and marine biomass degradation.</title>
        <authorList>
            <person name="Hagestad O.C."/>
            <person name="Hou L."/>
            <person name="Andersen J.H."/>
            <person name="Hansen E.H."/>
            <person name="Altermark B."/>
            <person name="Li C."/>
            <person name="Kuhnert E."/>
            <person name="Cox R.J."/>
            <person name="Crous P.W."/>
            <person name="Spatafora J.W."/>
            <person name="Lail K."/>
            <person name="Amirebrahimi M."/>
            <person name="Lipzen A."/>
            <person name="Pangilinan J."/>
            <person name="Andreopoulos W."/>
            <person name="Hayes R.D."/>
            <person name="Ng V."/>
            <person name="Grigoriev I.V."/>
            <person name="Jackson S.A."/>
            <person name="Sutton T.D.S."/>
            <person name="Dobson A.D.W."/>
            <person name="Rama T."/>
        </authorList>
    </citation>
    <scope>NUCLEOTIDE SEQUENCE</scope>
    <source>
        <strain evidence="7">TRa018bII</strain>
    </source>
</reference>
<keyword evidence="1" id="KW-0479">Metal-binding</keyword>
<keyword evidence="8" id="KW-1185">Reference proteome</keyword>
<gene>
    <name evidence="7" type="ORF">BJ875DRAFT_488239</name>
</gene>
<dbReference type="Pfam" id="PF01753">
    <property type="entry name" value="zf-MYND"/>
    <property type="match status" value="1"/>
</dbReference>
<evidence type="ECO:0000256" key="3">
    <source>
        <dbReference type="ARBA" id="ARBA00022833"/>
    </source>
</evidence>
<dbReference type="InterPro" id="IPR002893">
    <property type="entry name" value="Znf_MYND"/>
</dbReference>
<dbReference type="PROSITE" id="PS01360">
    <property type="entry name" value="ZF_MYND_1"/>
    <property type="match status" value="1"/>
</dbReference>
<keyword evidence="3" id="KW-0862">Zinc</keyword>
<dbReference type="EMBL" id="MU251696">
    <property type="protein sequence ID" value="KAG9230151.1"/>
    <property type="molecule type" value="Genomic_DNA"/>
</dbReference>
<evidence type="ECO:0000256" key="4">
    <source>
        <dbReference type="PROSITE-ProRule" id="PRU00134"/>
    </source>
</evidence>
<dbReference type="PROSITE" id="PS50865">
    <property type="entry name" value="ZF_MYND_2"/>
    <property type="match status" value="1"/>
</dbReference>
<name>A0A9P7YAM2_9HELO</name>
<evidence type="ECO:0000256" key="2">
    <source>
        <dbReference type="ARBA" id="ARBA00022771"/>
    </source>
</evidence>
<feature type="compositionally biased region" description="Polar residues" evidence="5">
    <location>
        <begin position="1"/>
        <end position="26"/>
    </location>
</feature>
<dbReference type="Gene3D" id="6.10.140.2220">
    <property type="match status" value="1"/>
</dbReference>
<evidence type="ECO:0000259" key="6">
    <source>
        <dbReference type="PROSITE" id="PS50865"/>
    </source>
</evidence>
<evidence type="ECO:0000313" key="8">
    <source>
        <dbReference type="Proteomes" id="UP000824998"/>
    </source>
</evidence>
<keyword evidence="2 4" id="KW-0863">Zinc-finger</keyword>
<evidence type="ECO:0000256" key="1">
    <source>
        <dbReference type="ARBA" id="ARBA00022723"/>
    </source>
</evidence>
<evidence type="ECO:0000313" key="7">
    <source>
        <dbReference type="EMBL" id="KAG9230151.1"/>
    </source>
</evidence>
<dbReference type="AlphaFoldDB" id="A0A9P7YAM2"/>
<organism evidence="7 8">
    <name type="scientific">Amylocarpus encephaloides</name>
    <dbReference type="NCBI Taxonomy" id="45428"/>
    <lineage>
        <taxon>Eukaryota</taxon>
        <taxon>Fungi</taxon>
        <taxon>Dikarya</taxon>
        <taxon>Ascomycota</taxon>
        <taxon>Pezizomycotina</taxon>
        <taxon>Leotiomycetes</taxon>
        <taxon>Helotiales</taxon>
        <taxon>Helotiales incertae sedis</taxon>
        <taxon>Amylocarpus</taxon>
    </lineage>
</organism>
<dbReference type="OrthoDB" id="432970at2759"/>
<evidence type="ECO:0000256" key="5">
    <source>
        <dbReference type="SAM" id="MobiDB-lite"/>
    </source>
</evidence>
<feature type="domain" description="MYND-type" evidence="6">
    <location>
        <begin position="37"/>
        <end position="78"/>
    </location>
</feature>
<dbReference type="SUPFAM" id="SSF144232">
    <property type="entry name" value="HIT/MYND zinc finger-like"/>
    <property type="match status" value="1"/>
</dbReference>
<proteinExistence type="predicted"/>